<reference evidence="2 3" key="1">
    <citation type="submission" date="2018-07" db="EMBL/GenBank/DDBJ databases">
        <title>Desertimonas flava gen. nov. sp. nov.</title>
        <authorList>
            <person name="Liu S."/>
        </authorList>
    </citation>
    <scope>NUCLEOTIDE SEQUENCE [LARGE SCALE GENOMIC DNA]</scope>
    <source>
        <strain evidence="2 3">16Sb5-5</strain>
    </source>
</reference>
<comment type="caution">
    <text evidence="2">The sequence shown here is derived from an EMBL/GenBank/DDBJ whole genome shotgun (WGS) entry which is preliminary data.</text>
</comment>
<organism evidence="2 3">
    <name type="scientific">Desertihabitans brevis</name>
    <dbReference type="NCBI Taxonomy" id="2268447"/>
    <lineage>
        <taxon>Bacteria</taxon>
        <taxon>Bacillati</taxon>
        <taxon>Actinomycetota</taxon>
        <taxon>Actinomycetes</taxon>
        <taxon>Propionibacteriales</taxon>
        <taxon>Propionibacteriaceae</taxon>
        <taxon>Desertihabitans</taxon>
    </lineage>
</organism>
<dbReference type="SUPFAM" id="SSF48208">
    <property type="entry name" value="Six-hairpin glycosidases"/>
    <property type="match status" value="1"/>
</dbReference>
<name>A0A367YYV6_9ACTN</name>
<dbReference type="InterPro" id="IPR008928">
    <property type="entry name" value="6-hairpin_glycosidase_sf"/>
</dbReference>
<keyword evidence="3" id="KW-1185">Reference proteome</keyword>
<dbReference type="AlphaFoldDB" id="A0A367YYV6"/>
<protein>
    <submittedName>
        <fullName evidence="2">Tat pathway signal sequence domain protein</fullName>
    </submittedName>
</protein>
<feature type="signal peptide" evidence="1">
    <location>
        <begin position="1"/>
        <end position="33"/>
    </location>
</feature>
<evidence type="ECO:0000313" key="2">
    <source>
        <dbReference type="EMBL" id="RCK71076.1"/>
    </source>
</evidence>
<dbReference type="GO" id="GO:0005975">
    <property type="term" value="P:carbohydrate metabolic process"/>
    <property type="evidence" value="ECO:0007669"/>
    <property type="project" value="InterPro"/>
</dbReference>
<accession>A0A367YYV6</accession>
<dbReference type="Proteomes" id="UP000252770">
    <property type="component" value="Unassembled WGS sequence"/>
</dbReference>
<evidence type="ECO:0000313" key="3">
    <source>
        <dbReference type="Proteomes" id="UP000252770"/>
    </source>
</evidence>
<keyword evidence="1" id="KW-0732">Signal</keyword>
<dbReference type="PROSITE" id="PS51318">
    <property type="entry name" value="TAT"/>
    <property type="match status" value="1"/>
</dbReference>
<gene>
    <name evidence="2" type="ORF">DT076_00960</name>
</gene>
<sequence>MPGPAPRPRPVLGRRSFLAAGGAAGLGALGAGAALPAGAQPGAALVADGTRFLQTMTSAYPGLADLPRLPQSYADESGLFSTAFVYDCALTVCALLAVGDRATARVVGDGLLFAQQHDPQHDDGRLRQAYNVGPYVFYDGVPQPYGLVRPDQTANIGSQFGFLGTAVGDMAWPGIGLLHLHRSTGDGRYLDGARRIGEWILGRAVNPGALGGFRFGVDAADQPVPNVSTEHNIDCVAFFRALGAADPAGRARWTEAGRRARALVEIMWEPAGGYFYTGSDDGSTINRDPLPLDPQTWSWLALRDPAYAASLDWARESLGTTDTPDSPNSQLPTGVSIRGVTFSDASLSSTAVYNGVPVDPDAVWLEGTAQLVTALGDRRAPRDAAVAVGLVREIRRAQARLGAGQHAGGQLIRHRGVVSASSALDTGFGFGYFAYQHTGATAWAVMGERAVNPMQVDGLR</sequence>
<feature type="chain" id="PRO_5039661942" evidence="1">
    <location>
        <begin position="34"/>
        <end position="460"/>
    </location>
</feature>
<proteinExistence type="predicted"/>
<evidence type="ECO:0000256" key="1">
    <source>
        <dbReference type="SAM" id="SignalP"/>
    </source>
</evidence>
<dbReference type="EMBL" id="QOUI01000001">
    <property type="protein sequence ID" value="RCK71076.1"/>
    <property type="molecule type" value="Genomic_DNA"/>
</dbReference>
<dbReference type="InterPro" id="IPR006311">
    <property type="entry name" value="TAT_signal"/>
</dbReference>
<dbReference type="RefSeq" id="WP_114124779.1">
    <property type="nucleotide sequence ID" value="NZ_QOUI01000001.1"/>
</dbReference>